<reference evidence="6 7" key="1">
    <citation type="submission" date="2020-08" db="EMBL/GenBank/DDBJ databases">
        <title>A Genomic Blueprint of the Chicken Gut Microbiome.</title>
        <authorList>
            <person name="Gilroy R."/>
            <person name="Ravi A."/>
            <person name="Getino M."/>
            <person name="Pursley I."/>
            <person name="Horton D.L."/>
            <person name="Alikhan N.-F."/>
            <person name="Baker D."/>
            <person name="Gharbi K."/>
            <person name="Hall N."/>
            <person name="Watson M."/>
            <person name="Adriaenssens E.M."/>
            <person name="Foster-Nyarko E."/>
            <person name="Jarju S."/>
            <person name="Secka A."/>
            <person name="Antonio M."/>
            <person name="Oren A."/>
            <person name="Chaudhuri R."/>
            <person name="La Ragione R.M."/>
            <person name="Hildebrand F."/>
            <person name="Pallen M.J."/>
        </authorList>
    </citation>
    <scope>NUCLEOTIDE SEQUENCE [LARGE SCALE GENOMIC DNA]</scope>
    <source>
        <strain evidence="6 7">Sa3CUN1</strain>
    </source>
</reference>
<evidence type="ECO:0000256" key="3">
    <source>
        <dbReference type="ARBA" id="ARBA00023163"/>
    </source>
</evidence>
<dbReference type="Pfam" id="PF01418">
    <property type="entry name" value="HTH_6"/>
    <property type="match status" value="1"/>
</dbReference>
<keyword evidence="1" id="KW-0805">Transcription regulation</keyword>
<dbReference type="PANTHER" id="PTHR30514:SF18">
    <property type="entry name" value="RPIR-FAMILY TRANSCRIPTIONAL REGULATOR"/>
    <property type="match status" value="1"/>
</dbReference>
<organism evidence="6 7">
    <name type="scientific">Clostridium gallinarum</name>
    <dbReference type="NCBI Taxonomy" id="2762246"/>
    <lineage>
        <taxon>Bacteria</taxon>
        <taxon>Bacillati</taxon>
        <taxon>Bacillota</taxon>
        <taxon>Clostridia</taxon>
        <taxon>Eubacteriales</taxon>
        <taxon>Clostridiaceae</taxon>
        <taxon>Clostridium</taxon>
    </lineage>
</organism>
<dbReference type="CDD" id="cd05013">
    <property type="entry name" value="SIS_RpiR"/>
    <property type="match status" value="1"/>
</dbReference>
<gene>
    <name evidence="6" type="ORF">H9660_06670</name>
</gene>
<sequence length="298" mass="33122">MDNNLNDNSKDLMRLIQARFPRLSKGQKLIAEYILKSYDKAAFMTAAKLGVSVGVSESTVVRFANELGFSGYPKLQKALQELIKNKLTTVQRLELSNDYVSEGYALKGVLKADMENIRATLEKINYNTFEEVVNKIFEAKRIYIIGLRSSTALAEFLGFYLNIILQNVKTVGYGISDIFEQMINLEEGDLVIGIGFPRYASRTIDALAFAQDRGADVVAITDSLLSPLAAKADYSLIAQSNMASFVDSLVAPLSVINALIIAVGMREKASITSTFNNLESIWREYNVYSYNNRNVGED</sequence>
<name>A0ABR8Q325_9CLOT</name>
<dbReference type="InterPro" id="IPR000281">
    <property type="entry name" value="HTH_RpiR"/>
</dbReference>
<dbReference type="InterPro" id="IPR036388">
    <property type="entry name" value="WH-like_DNA-bd_sf"/>
</dbReference>
<dbReference type="Gene3D" id="3.40.50.10490">
    <property type="entry name" value="Glucose-6-phosphate isomerase like protein, domain 1"/>
    <property type="match status" value="1"/>
</dbReference>
<dbReference type="Proteomes" id="UP000640335">
    <property type="component" value="Unassembled WGS sequence"/>
</dbReference>
<dbReference type="InterPro" id="IPR035472">
    <property type="entry name" value="RpiR-like_SIS"/>
</dbReference>
<dbReference type="Gene3D" id="1.10.10.10">
    <property type="entry name" value="Winged helix-like DNA-binding domain superfamily/Winged helix DNA-binding domain"/>
    <property type="match status" value="1"/>
</dbReference>
<dbReference type="RefSeq" id="WP_191749591.1">
    <property type="nucleotide sequence ID" value="NZ_JACSQZ010000017.1"/>
</dbReference>
<evidence type="ECO:0000256" key="2">
    <source>
        <dbReference type="ARBA" id="ARBA00023125"/>
    </source>
</evidence>
<feature type="domain" description="HTH rpiR-type" evidence="4">
    <location>
        <begin position="10"/>
        <end position="86"/>
    </location>
</feature>
<dbReference type="InterPro" id="IPR001347">
    <property type="entry name" value="SIS_dom"/>
</dbReference>
<evidence type="ECO:0000259" key="4">
    <source>
        <dbReference type="PROSITE" id="PS51071"/>
    </source>
</evidence>
<feature type="domain" description="SIS" evidence="5">
    <location>
        <begin position="132"/>
        <end position="270"/>
    </location>
</feature>
<keyword evidence="2" id="KW-0238">DNA-binding</keyword>
<evidence type="ECO:0000313" key="6">
    <source>
        <dbReference type="EMBL" id="MBD7914826.1"/>
    </source>
</evidence>
<evidence type="ECO:0000313" key="7">
    <source>
        <dbReference type="Proteomes" id="UP000640335"/>
    </source>
</evidence>
<dbReference type="EMBL" id="JACSQZ010000017">
    <property type="protein sequence ID" value="MBD7914826.1"/>
    <property type="molecule type" value="Genomic_DNA"/>
</dbReference>
<evidence type="ECO:0000259" key="5">
    <source>
        <dbReference type="PROSITE" id="PS51464"/>
    </source>
</evidence>
<dbReference type="PROSITE" id="PS51071">
    <property type="entry name" value="HTH_RPIR"/>
    <property type="match status" value="1"/>
</dbReference>
<dbReference type="InterPro" id="IPR047640">
    <property type="entry name" value="RpiR-like"/>
</dbReference>
<dbReference type="InterPro" id="IPR009057">
    <property type="entry name" value="Homeodomain-like_sf"/>
</dbReference>
<protein>
    <submittedName>
        <fullName evidence="6">MurR/RpiR family transcriptional regulator</fullName>
    </submittedName>
</protein>
<evidence type="ECO:0000256" key="1">
    <source>
        <dbReference type="ARBA" id="ARBA00023015"/>
    </source>
</evidence>
<dbReference type="Pfam" id="PF01380">
    <property type="entry name" value="SIS"/>
    <property type="match status" value="1"/>
</dbReference>
<keyword evidence="7" id="KW-1185">Reference proteome</keyword>
<keyword evidence="3" id="KW-0804">Transcription</keyword>
<dbReference type="PROSITE" id="PS51464">
    <property type="entry name" value="SIS"/>
    <property type="match status" value="1"/>
</dbReference>
<dbReference type="InterPro" id="IPR046348">
    <property type="entry name" value="SIS_dom_sf"/>
</dbReference>
<dbReference type="PANTHER" id="PTHR30514">
    <property type="entry name" value="GLUCOKINASE"/>
    <property type="match status" value="1"/>
</dbReference>
<dbReference type="SUPFAM" id="SSF53697">
    <property type="entry name" value="SIS domain"/>
    <property type="match status" value="1"/>
</dbReference>
<accession>A0ABR8Q325</accession>
<comment type="caution">
    <text evidence="6">The sequence shown here is derived from an EMBL/GenBank/DDBJ whole genome shotgun (WGS) entry which is preliminary data.</text>
</comment>
<dbReference type="SUPFAM" id="SSF46689">
    <property type="entry name" value="Homeodomain-like"/>
    <property type="match status" value="1"/>
</dbReference>
<proteinExistence type="predicted"/>